<evidence type="ECO:0000259" key="1">
    <source>
        <dbReference type="PROSITE" id="PS51725"/>
    </source>
</evidence>
<dbReference type="SUPFAM" id="SSF54909">
    <property type="entry name" value="Dimeric alpha+beta barrel"/>
    <property type="match status" value="1"/>
</dbReference>
<organism evidence="2 3">
    <name type="scientific">Croceicoccus ponticola</name>
    <dbReference type="NCBI Taxonomy" id="2217664"/>
    <lineage>
        <taxon>Bacteria</taxon>
        <taxon>Pseudomonadati</taxon>
        <taxon>Pseudomonadota</taxon>
        <taxon>Alphaproteobacteria</taxon>
        <taxon>Sphingomonadales</taxon>
        <taxon>Erythrobacteraceae</taxon>
        <taxon>Croceicoccus</taxon>
    </lineage>
</organism>
<dbReference type="OrthoDB" id="287932at2"/>
<proteinExistence type="predicted"/>
<reference evidence="2 3" key="1">
    <citation type="submission" date="2018-12" db="EMBL/GenBank/DDBJ databases">
        <title>Croceicoccus ponticola sp. nov., a lipolytic bacterium isolated from seawater.</title>
        <authorList>
            <person name="Yoon J.-H."/>
        </authorList>
    </citation>
    <scope>NUCLEOTIDE SEQUENCE [LARGE SCALE GENOMIC DNA]</scope>
    <source>
        <strain evidence="2 3">GM-16</strain>
    </source>
</reference>
<dbReference type="Pfam" id="PF03992">
    <property type="entry name" value="ABM"/>
    <property type="match status" value="1"/>
</dbReference>
<gene>
    <name evidence="2" type="ORF">EKN06_15090</name>
</gene>
<dbReference type="Proteomes" id="UP000283003">
    <property type="component" value="Unassembled WGS sequence"/>
</dbReference>
<dbReference type="PROSITE" id="PS51725">
    <property type="entry name" value="ABM"/>
    <property type="match status" value="1"/>
</dbReference>
<dbReference type="Gene3D" id="3.30.70.100">
    <property type="match status" value="1"/>
</dbReference>
<dbReference type="RefSeq" id="WP_127613737.1">
    <property type="nucleotide sequence ID" value="NZ_RXOL01000012.1"/>
</dbReference>
<feature type="domain" description="ABM" evidence="1">
    <location>
        <begin position="2"/>
        <end position="92"/>
    </location>
</feature>
<dbReference type="GO" id="GO:0004497">
    <property type="term" value="F:monooxygenase activity"/>
    <property type="evidence" value="ECO:0007669"/>
    <property type="project" value="UniProtKB-KW"/>
</dbReference>
<dbReference type="PANTHER" id="PTHR33336">
    <property type="entry name" value="QUINOL MONOOXYGENASE YGIN-RELATED"/>
    <property type="match status" value="1"/>
</dbReference>
<dbReference type="InterPro" id="IPR007138">
    <property type="entry name" value="ABM_dom"/>
</dbReference>
<evidence type="ECO:0000313" key="3">
    <source>
        <dbReference type="Proteomes" id="UP000283003"/>
    </source>
</evidence>
<name>A0A437GU46_9SPHN</name>
<accession>A0A437GU46</accession>
<comment type="caution">
    <text evidence="2">The sequence shown here is derived from an EMBL/GenBank/DDBJ whole genome shotgun (WGS) entry which is preliminary data.</text>
</comment>
<dbReference type="PANTHER" id="PTHR33336:SF15">
    <property type="entry name" value="ABM DOMAIN-CONTAINING PROTEIN"/>
    <property type="match status" value="1"/>
</dbReference>
<dbReference type="AlphaFoldDB" id="A0A437GU46"/>
<dbReference type="InterPro" id="IPR011008">
    <property type="entry name" value="Dimeric_a/b-barrel"/>
</dbReference>
<dbReference type="EMBL" id="RXOL01000012">
    <property type="protein sequence ID" value="RVQ64729.1"/>
    <property type="molecule type" value="Genomic_DNA"/>
</dbReference>
<protein>
    <submittedName>
        <fullName evidence="2">Antibiotic biosynthesis monooxygenase</fullName>
    </submittedName>
</protein>
<evidence type="ECO:0000313" key="2">
    <source>
        <dbReference type="EMBL" id="RVQ64729.1"/>
    </source>
</evidence>
<dbReference type="InterPro" id="IPR050744">
    <property type="entry name" value="AI-2_Isomerase_LsrG"/>
</dbReference>
<sequence length="110" mass="12519">MIGVIMHVRTKPDKTARFVELVTQLQQDVHMNEPDTLHFQVMRSPDDRDAFAFSEVFRNRAAFEAHALQPYHVAMSEEGWACLDGEPDIRMFDCLGDTTAQDRPLAGKQA</sequence>
<keyword evidence="2" id="KW-0503">Monooxygenase</keyword>
<keyword evidence="3" id="KW-1185">Reference proteome</keyword>
<keyword evidence="2" id="KW-0560">Oxidoreductase</keyword>